<keyword evidence="8 11" id="KW-0472">Membrane</keyword>
<keyword evidence="4 11" id="KW-0812">Transmembrane</keyword>
<accession>A0A8S3UBA8</accession>
<evidence type="ECO:0000256" key="10">
    <source>
        <dbReference type="ARBA" id="ARBA00023180"/>
    </source>
</evidence>
<keyword evidence="9" id="KW-0675">Receptor</keyword>
<evidence type="ECO:0000256" key="1">
    <source>
        <dbReference type="ARBA" id="ARBA00004167"/>
    </source>
</evidence>
<sequence length="695" mass="80133">MIKYIKNSNPRKTYPCPFDKRCRCLNRKDLLEVTCRYVLDKIPIFPSNVCSLDLRYNTITTVQNRSLENMSHLITLDLSDNILDKLEPEAFLGLKNLQQLMLKSNNLHYNSTSFPSKIFEPLSSLVYLDIGSNNLYNTDNHFKFPDDVISELTSLESISLDIISSGRKSVPFGRRFSELTSLRKIKTAFCSLATLSFNTFADLPYLDSIDLKGCLVKSYGLCVMCGKKLKLLSLASVELSYTDFLSFIADFGALSVDDLVMTDILPTTIELPGMFFDSLYNTGIQKLLLNKNRFIKAIPDTFYTFGKFPTTLKILDFSENHLKEIRYKMTNLSRLDLQNNNLGKFLATNTYMGSNTTTLKEINLSFNYIHMLNFSIFHGHTMLEKINLSNNALLDITFDASSLKALMSLDLSSNKISMFKKNIIALLTTLIKTNNLTIDLSLNVLQCTCNSEYFIKWIADNSRNFLYSKTYKCKFDNGSVIVLEQIDKIALLLQRECTSHTALIICISVAISTACIFLVFGLVYRYRWRIRYMYYMTKSRFTQNMPLNTGIDHTYNAFISYADTDTDFVINEWIPQIENNSNQKLCIHQRDFVPGEEINHNITRSIHESKKTICIITKDFLDSHFCMFEFNMARMESIYSRNGQSVLFLVFYEQILPKELPLIVLEHVQQQSYIEYPHDEQGNVVFWEKIRQVIG</sequence>
<dbReference type="SMART" id="SM00255">
    <property type="entry name" value="TIR"/>
    <property type="match status" value="1"/>
</dbReference>
<dbReference type="SMART" id="SM00369">
    <property type="entry name" value="LRR_TYP"/>
    <property type="match status" value="5"/>
</dbReference>
<dbReference type="SUPFAM" id="SSF52200">
    <property type="entry name" value="Toll/Interleukin receptor TIR domain"/>
    <property type="match status" value="1"/>
</dbReference>
<gene>
    <name evidence="13" type="ORF">MEDL_55229</name>
</gene>
<dbReference type="Proteomes" id="UP000683360">
    <property type="component" value="Unassembled WGS sequence"/>
</dbReference>
<dbReference type="PANTHER" id="PTHR24365:SF541">
    <property type="entry name" value="PROTEIN TOLL-RELATED"/>
    <property type="match status" value="1"/>
</dbReference>
<dbReference type="InterPro" id="IPR000157">
    <property type="entry name" value="TIR_dom"/>
</dbReference>
<comment type="subcellular location">
    <subcellularLocation>
        <location evidence="1">Membrane</location>
        <topology evidence="1">Single-pass membrane protein</topology>
    </subcellularLocation>
</comment>
<evidence type="ECO:0000313" key="13">
    <source>
        <dbReference type="EMBL" id="CAG2243091.1"/>
    </source>
</evidence>
<dbReference type="GO" id="GO:0038023">
    <property type="term" value="F:signaling receptor activity"/>
    <property type="evidence" value="ECO:0007669"/>
    <property type="project" value="TreeGrafter"/>
</dbReference>
<protein>
    <recommendedName>
        <fullName evidence="12">TIR domain-containing protein</fullName>
    </recommendedName>
</protein>
<keyword evidence="5" id="KW-0732">Signal</keyword>
<reference evidence="13" key="1">
    <citation type="submission" date="2021-03" db="EMBL/GenBank/DDBJ databases">
        <authorList>
            <person name="Bekaert M."/>
        </authorList>
    </citation>
    <scope>NUCLEOTIDE SEQUENCE</scope>
</reference>
<dbReference type="OrthoDB" id="6071240at2759"/>
<evidence type="ECO:0000259" key="12">
    <source>
        <dbReference type="PROSITE" id="PS50104"/>
    </source>
</evidence>
<evidence type="ECO:0000313" key="14">
    <source>
        <dbReference type="Proteomes" id="UP000683360"/>
    </source>
</evidence>
<dbReference type="PROSITE" id="PS50104">
    <property type="entry name" value="TIR"/>
    <property type="match status" value="1"/>
</dbReference>
<dbReference type="Pfam" id="PF01582">
    <property type="entry name" value="TIR"/>
    <property type="match status" value="1"/>
</dbReference>
<evidence type="ECO:0000256" key="5">
    <source>
        <dbReference type="ARBA" id="ARBA00022729"/>
    </source>
</evidence>
<dbReference type="GO" id="GO:0005886">
    <property type="term" value="C:plasma membrane"/>
    <property type="evidence" value="ECO:0007669"/>
    <property type="project" value="TreeGrafter"/>
</dbReference>
<dbReference type="AlphaFoldDB" id="A0A8S3UBA8"/>
<dbReference type="InterPro" id="IPR001611">
    <property type="entry name" value="Leu-rich_rpt"/>
</dbReference>
<dbReference type="EMBL" id="CAJPWZ010002690">
    <property type="protein sequence ID" value="CAG2243091.1"/>
    <property type="molecule type" value="Genomic_DNA"/>
</dbReference>
<dbReference type="InterPro" id="IPR003591">
    <property type="entry name" value="Leu-rich_rpt_typical-subtyp"/>
</dbReference>
<keyword evidence="14" id="KW-1185">Reference proteome</keyword>
<evidence type="ECO:0000256" key="3">
    <source>
        <dbReference type="ARBA" id="ARBA00022614"/>
    </source>
</evidence>
<dbReference type="PROSITE" id="PS51450">
    <property type="entry name" value="LRR"/>
    <property type="match status" value="1"/>
</dbReference>
<comment type="caution">
    <text evidence="13">The sequence shown here is derived from an EMBL/GenBank/DDBJ whole genome shotgun (WGS) entry which is preliminary data.</text>
</comment>
<evidence type="ECO:0000256" key="11">
    <source>
        <dbReference type="SAM" id="Phobius"/>
    </source>
</evidence>
<feature type="transmembrane region" description="Helical" evidence="11">
    <location>
        <begin position="502"/>
        <end position="524"/>
    </location>
</feature>
<keyword evidence="10" id="KW-0325">Glycoprotein</keyword>
<dbReference type="Gene3D" id="3.40.50.10140">
    <property type="entry name" value="Toll/interleukin-1 receptor homology (TIR) domain"/>
    <property type="match status" value="1"/>
</dbReference>
<dbReference type="Gene3D" id="3.80.10.10">
    <property type="entry name" value="Ribonuclease Inhibitor"/>
    <property type="match status" value="3"/>
</dbReference>
<evidence type="ECO:0000256" key="6">
    <source>
        <dbReference type="ARBA" id="ARBA00022737"/>
    </source>
</evidence>
<dbReference type="InterPro" id="IPR035897">
    <property type="entry name" value="Toll_tir_struct_dom_sf"/>
</dbReference>
<dbReference type="InterPro" id="IPR032675">
    <property type="entry name" value="LRR_dom_sf"/>
</dbReference>
<dbReference type="Pfam" id="PF13855">
    <property type="entry name" value="LRR_8"/>
    <property type="match status" value="2"/>
</dbReference>
<evidence type="ECO:0000256" key="2">
    <source>
        <dbReference type="ARBA" id="ARBA00009634"/>
    </source>
</evidence>
<keyword evidence="3" id="KW-0433">Leucine-rich repeat</keyword>
<evidence type="ECO:0000256" key="9">
    <source>
        <dbReference type="ARBA" id="ARBA00023170"/>
    </source>
</evidence>
<name>A0A8S3UBA8_MYTED</name>
<keyword evidence="6" id="KW-0677">Repeat</keyword>
<evidence type="ECO:0000256" key="8">
    <source>
        <dbReference type="ARBA" id="ARBA00023136"/>
    </source>
</evidence>
<proteinExistence type="inferred from homology"/>
<dbReference type="PANTHER" id="PTHR24365">
    <property type="entry name" value="TOLL-LIKE RECEPTOR"/>
    <property type="match status" value="1"/>
</dbReference>
<evidence type="ECO:0000256" key="7">
    <source>
        <dbReference type="ARBA" id="ARBA00022989"/>
    </source>
</evidence>
<evidence type="ECO:0000256" key="4">
    <source>
        <dbReference type="ARBA" id="ARBA00022692"/>
    </source>
</evidence>
<comment type="similarity">
    <text evidence="2">Belongs to the Toll-like receptor family.</text>
</comment>
<dbReference type="SUPFAM" id="SSF52058">
    <property type="entry name" value="L domain-like"/>
    <property type="match status" value="2"/>
</dbReference>
<dbReference type="GO" id="GO:0007165">
    <property type="term" value="P:signal transduction"/>
    <property type="evidence" value="ECO:0007669"/>
    <property type="project" value="InterPro"/>
</dbReference>
<keyword evidence="7 11" id="KW-1133">Transmembrane helix</keyword>
<organism evidence="13 14">
    <name type="scientific">Mytilus edulis</name>
    <name type="common">Blue mussel</name>
    <dbReference type="NCBI Taxonomy" id="6550"/>
    <lineage>
        <taxon>Eukaryota</taxon>
        <taxon>Metazoa</taxon>
        <taxon>Spiralia</taxon>
        <taxon>Lophotrochozoa</taxon>
        <taxon>Mollusca</taxon>
        <taxon>Bivalvia</taxon>
        <taxon>Autobranchia</taxon>
        <taxon>Pteriomorphia</taxon>
        <taxon>Mytilida</taxon>
        <taxon>Mytiloidea</taxon>
        <taxon>Mytilidae</taxon>
        <taxon>Mytilinae</taxon>
        <taxon>Mytilus</taxon>
    </lineage>
</organism>
<feature type="domain" description="TIR" evidence="12">
    <location>
        <begin position="553"/>
        <end position="694"/>
    </location>
</feature>